<name>A0ABQ8U6P1_9EUKA</name>
<feature type="transmembrane region" description="Helical" evidence="1">
    <location>
        <begin position="30"/>
        <end position="49"/>
    </location>
</feature>
<organism evidence="2 3">
    <name type="scientific">Paratrimastix pyriformis</name>
    <dbReference type="NCBI Taxonomy" id="342808"/>
    <lineage>
        <taxon>Eukaryota</taxon>
        <taxon>Metamonada</taxon>
        <taxon>Preaxostyla</taxon>
        <taxon>Paratrimastigidae</taxon>
        <taxon>Paratrimastix</taxon>
    </lineage>
</organism>
<keyword evidence="1" id="KW-0472">Membrane</keyword>
<feature type="transmembrane region" description="Helical" evidence="1">
    <location>
        <begin position="267"/>
        <end position="287"/>
    </location>
</feature>
<accession>A0ABQ8U6P1</accession>
<sequence>MDMLLRKADLWPDEVETITRFGEPMRTQSCLGGTFGLALGVIFVCLVVLNCLRMDPNYSVRREIALRVGIPKEAFNQSTLNETNTEHLFEAHVAIASLGHHGPCVANGTQCALVPTVTTGDPTSTICTLFGDGTCMINMTMGLQLLGNSVITVSAKGQTMMYNSGWWWEIHINNTVFSDHLLPDGTAVFHGDLSTASTVTMTFLKYAKNDKLVWHQWSLDRLGQTRVGSHATGADFYDEADRLEFSLSTVMSPYHEVTEDSLKETPFAVLMALMGALSGAMGGVGALKRFLLKGLSLLSKARAQCRGKRPATFPGGPGAAAQQLELEEGSAARRHIRHDGTTVDPASLIPTPAMTAPLGGLPGGISASRASQVQVSANPLRIAL</sequence>
<evidence type="ECO:0008006" key="4">
    <source>
        <dbReference type="Google" id="ProtNLM"/>
    </source>
</evidence>
<reference evidence="2" key="1">
    <citation type="journal article" date="2022" name="bioRxiv">
        <title>Genomics of Preaxostyla Flagellates Illuminates Evolutionary Transitions and the Path Towards Mitochondrial Loss.</title>
        <authorList>
            <person name="Novak L.V.F."/>
            <person name="Treitli S.C."/>
            <person name="Pyrih J."/>
            <person name="Halakuc P."/>
            <person name="Pipaliya S.V."/>
            <person name="Vacek V."/>
            <person name="Brzon O."/>
            <person name="Soukal P."/>
            <person name="Eme L."/>
            <person name="Dacks J.B."/>
            <person name="Karnkowska A."/>
            <person name="Elias M."/>
            <person name="Hampl V."/>
        </authorList>
    </citation>
    <scope>NUCLEOTIDE SEQUENCE</scope>
    <source>
        <strain evidence="2">RCP-MX</strain>
    </source>
</reference>
<evidence type="ECO:0000313" key="3">
    <source>
        <dbReference type="Proteomes" id="UP001141327"/>
    </source>
</evidence>
<gene>
    <name evidence="2" type="ORF">PAPYR_10091</name>
</gene>
<keyword evidence="3" id="KW-1185">Reference proteome</keyword>
<comment type="caution">
    <text evidence="2">The sequence shown here is derived from an EMBL/GenBank/DDBJ whole genome shotgun (WGS) entry which is preliminary data.</text>
</comment>
<evidence type="ECO:0000256" key="1">
    <source>
        <dbReference type="SAM" id="Phobius"/>
    </source>
</evidence>
<dbReference type="Proteomes" id="UP001141327">
    <property type="component" value="Unassembled WGS sequence"/>
</dbReference>
<dbReference type="EMBL" id="JAPMOS010000123">
    <property type="protein sequence ID" value="KAJ4455021.1"/>
    <property type="molecule type" value="Genomic_DNA"/>
</dbReference>
<proteinExistence type="predicted"/>
<keyword evidence="1" id="KW-0812">Transmembrane</keyword>
<protein>
    <recommendedName>
        <fullName evidence="4">Transmembrane protein</fullName>
    </recommendedName>
</protein>
<evidence type="ECO:0000313" key="2">
    <source>
        <dbReference type="EMBL" id="KAJ4455021.1"/>
    </source>
</evidence>
<keyword evidence="1" id="KW-1133">Transmembrane helix</keyword>